<feature type="transmembrane region" description="Helical" evidence="1">
    <location>
        <begin position="63"/>
        <end position="80"/>
    </location>
</feature>
<gene>
    <name evidence="2" type="ORF">ELQ92_14520</name>
</gene>
<feature type="transmembrane region" description="Helical" evidence="1">
    <location>
        <begin position="127"/>
        <end position="148"/>
    </location>
</feature>
<name>A0A444Q3U6_9MICO</name>
<dbReference type="OrthoDB" id="5190099at2"/>
<evidence type="ECO:0000313" key="2">
    <source>
        <dbReference type="EMBL" id="RWZ58510.1"/>
    </source>
</evidence>
<keyword evidence="1" id="KW-0472">Membrane</keyword>
<feature type="transmembrane region" description="Helical" evidence="1">
    <location>
        <begin position="20"/>
        <end position="43"/>
    </location>
</feature>
<keyword evidence="1" id="KW-1133">Transmembrane helix</keyword>
<dbReference type="Proteomes" id="UP000288603">
    <property type="component" value="Unassembled WGS sequence"/>
</dbReference>
<keyword evidence="1" id="KW-0812">Transmembrane</keyword>
<protein>
    <submittedName>
        <fullName evidence="2">DUF2243 domain-containing protein</fullName>
    </submittedName>
</protein>
<organism evidence="2 3">
    <name type="scientific">Labedella populi</name>
    <dbReference type="NCBI Taxonomy" id="2498850"/>
    <lineage>
        <taxon>Bacteria</taxon>
        <taxon>Bacillati</taxon>
        <taxon>Actinomycetota</taxon>
        <taxon>Actinomycetes</taxon>
        <taxon>Micrococcales</taxon>
        <taxon>Microbacteriaceae</taxon>
        <taxon>Labedella</taxon>
    </lineage>
</organism>
<dbReference type="AlphaFoldDB" id="A0A444Q3U6"/>
<reference evidence="2 3" key="1">
    <citation type="submission" date="2018-12" db="EMBL/GenBank/DDBJ databases">
        <authorList>
            <person name="Li F."/>
        </authorList>
    </citation>
    <scope>NUCLEOTIDE SEQUENCE [LARGE SCALE GENOMIC DNA]</scope>
    <source>
        <strain evidence="2 3">8H24J-4-2</strain>
    </source>
</reference>
<accession>A0A444Q3U6</accession>
<dbReference type="EMBL" id="RZNC01000006">
    <property type="protein sequence ID" value="RWZ58510.1"/>
    <property type="molecule type" value="Genomic_DNA"/>
</dbReference>
<dbReference type="InterPro" id="IPR018719">
    <property type="entry name" value="DUF2243_membrane"/>
</dbReference>
<keyword evidence="3" id="KW-1185">Reference proteome</keyword>
<comment type="caution">
    <text evidence="2">The sequence shown here is derived from an EMBL/GenBank/DDBJ whole genome shotgun (WGS) entry which is preliminary data.</text>
</comment>
<evidence type="ECO:0000256" key="1">
    <source>
        <dbReference type="SAM" id="Phobius"/>
    </source>
</evidence>
<dbReference type="Pfam" id="PF10002">
    <property type="entry name" value="DUF2243"/>
    <property type="match status" value="1"/>
</dbReference>
<proteinExistence type="predicted"/>
<feature type="transmembrane region" description="Helical" evidence="1">
    <location>
        <begin position="87"/>
        <end position="107"/>
    </location>
</feature>
<sequence>MNETSTLRVTRRTIARRRGFWATFLMGAAVMAAVDEIVFHQLLRWHHFYDRSTTDVGLVSDGVLHAVELVALVAGFFLLADALRRGAVDALTMWSGFFVGAGTFQIWDGLVDHKLLRVHQVRYDVVLLPYDVAWVAAGVVLLVLGLLLGRRADGERST</sequence>
<evidence type="ECO:0000313" key="3">
    <source>
        <dbReference type="Proteomes" id="UP000288603"/>
    </source>
</evidence>
<dbReference type="RefSeq" id="WP_128500043.1">
    <property type="nucleotide sequence ID" value="NZ_RZNC01000006.1"/>
</dbReference>